<dbReference type="Proteomes" id="UP000006038">
    <property type="component" value="Chromosome 12"/>
</dbReference>
<reference evidence="1" key="1">
    <citation type="journal article" date="2013" name="Nat. Commun.">
        <title>Whole-genome sequencing of Oryza brachyantha reveals mechanisms underlying Oryza genome evolution.</title>
        <authorList>
            <person name="Chen J."/>
            <person name="Huang Q."/>
            <person name="Gao D."/>
            <person name="Wang J."/>
            <person name="Lang Y."/>
            <person name="Liu T."/>
            <person name="Li B."/>
            <person name="Bai Z."/>
            <person name="Luis Goicoechea J."/>
            <person name="Liang C."/>
            <person name="Chen C."/>
            <person name="Zhang W."/>
            <person name="Sun S."/>
            <person name="Liao Y."/>
            <person name="Zhang X."/>
            <person name="Yang L."/>
            <person name="Song C."/>
            <person name="Wang M."/>
            <person name="Shi J."/>
            <person name="Liu G."/>
            <person name="Liu J."/>
            <person name="Zhou H."/>
            <person name="Zhou W."/>
            <person name="Yu Q."/>
            <person name="An N."/>
            <person name="Chen Y."/>
            <person name="Cai Q."/>
            <person name="Wang B."/>
            <person name="Liu B."/>
            <person name="Min J."/>
            <person name="Huang Y."/>
            <person name="Wu H."/>
            <person name="Li Z."/>
            <person name="Zhang Y."/>
            <person name="Yin Y."/>
            <person name="Song W."/>
            <person name="Jiang J."/>
            <person name="Jackson S.A."/>
            <person name="Wing R.A."/>
            <person name="Wang J."/>
            <person name="Chen M."/>
        </authorList>
    </citation>
    <scope>NUCLEOTIDE SEQUENCE [LARGE SCALE GENOMIC DNA]</scope>
    <source>
        <strain evidence="1">cv. IRGC 101232</strain>
    </source>
</reference>
<name>J3NCK7_ORYBR</name>
<dbReference type="HOGENOM" id="CLU_2964561_0_0_1"/>
<evidence type="ECO:0000313" key="1">
    <source>
        <dbReference type="EnsemblPlants" id="OB12G17150.1"/>
    </source>
</evidence>
<organism evidence="1">
    <name type="scientific">Oryza brachyantha</name>
    <name type="common">malo sina</name>
    <dbReference type="NCBI Taxonomy" id="4533"/>
    <lineage>
        <taxon>Eukaryota</taxon>
        <taxon>Viridiplantae</taxon>
        <taxon>Streptophyta</taxon>
        <taxon>Embryophyta</taxon>
        <taxon>Tracheophyta</taxon>
        <taxon>Spermatophyta</taxon>
        <taxon>Magnoliopsida</taxon>
        <taxon>Liliopsida</taxon>
        <taxon>Poales</taxon>
        <taxon>Poaceae</taxon>
        <taxon>BOP clade</taxon>
        <taxon>Oryzoideae</taxon>
        <taxon>Oryzeae</taxon>
        <taxon>Oryzinae</taxon>
        <taxon>Oryza</taxon>
    </lineage>
</organism>
<protein>
    <submittedName>
        <fullName evidence="1">Uncharacterized protein</fullName>
    </submittedName>
</protein>
<dbReference type="AlphaFoldDB" id="J3NCK7"/>
<reference evidence="1" key="2">
    <citation type="submission" date="2013-04" db="UniProtKB">
        <authorList>
            <consortium name="EnsemblPlants"/>
        </authorList>
    </citation>
    <scope>IDENTIFICATION</scope>
</reference>
<evidence type="ECO:0000313" key="2">
    <source>
        <dbReference type="Proteomes" id="UP000006038"/>
    </source>
</evidence>
<dbReference type="EnsemblPlants" id="OB12G17150.1">
    <property type="protein sequence ID" value="OB12G17150.1"/>
    <property type="gene ID" value="OB12G17150"/>
</dbReference>
<proteinExistence type="predicted"/>
<dbReference type="Gramene" id="OB12G17150.1">
    <property type="protein sequence ID" value="OB12G17150.1"/>
    <property type="gene ID" value="OB12G17150"/>
</dbReference>
<keyword evidence="2" id="KW-1185">Reference proteome</keyword>
<sequence>MGPQNLMAVVLKRSFHTAQEVTGVASSCLGAKPWLLISRGGSSEFFHGVFNWMCYRFAF</sequence>
<accession>J3NCK7</accession>